<evidence type="ECO:0000256" key="6">
    <source>
        <dbReference type="SAM" id="Phobius"/>
    </source>
</evidence>
<evidence type="ECO:0000256" key="3">
    <source>
        <dbReference type="ARBA" id="ARBA00022692"/>
    </source>
</evidence>
<keyword evidence="3 6" id="KW-0812">Transmembrane</keyword>
<dbReference type="PANTHER" id="PTHR35007:SF2">
    <property type="entry name" value="PILUS ASSEMBLE PROTEIN"/>
    <property type="match status" value="1"/>
</dbReference>
<dbReference type="AlphaFoldDB" id="A0A095ZB27"/>
<dbReference type="PANTHER" id="PTHR35007">
    <property type="entry name" value="INTEGRAL MEMBRANE PROTEIN-RELATED"/>
    <property type="match status" value="1"/>
</dbReference>
<evidence type="ECO:0000256" key="1">
    <source>
        <dbReference type="ARBA" id="ARBA00004651"/>
    </source>
</evidence>
<sequence>MSPLFIYLSLSATALCLGLMVYWLSMPGIKEDVEKPQQLEIHRAWGPVWPWITLFANLAKPFMSWRYRLAVEKAIIRAGRLDSLAPEHVLGMQIGSAMFGAVVAYFLAVSLDFSQLIAVILSFCNALLFFYLPRYHLVQQGKLRQKQILKQFPFFLDMITLSVEGGLNFHGALSQTHHLLPKGPLKMEINHVLSDIRAGLSRNDALKALAQRTDLEELNHLVSSIAQSQRLGVSLGPILRAQSEQRRSERFMRAEKLALEAPVKMLFPLVTCIFPCTFLVIAFPIGLKLMEAAW</sequence>
<evidence type="ECO:0000313" key="8">
    <source>
        <dbReference type="EMBL" id="KGF31823.1"/>
    </source>
</evidence>
<name>A0A095ZB27_9BURK</name>
<dbReference type="GeneID" id="93428155"/>
<feature type="transmembrane region" description="Helical" evidence="6">
    <location>
        <begin position="84"/>
        <end position="107"/>
    </location>
</feature>
<feature type="transmembrane region" description="Helical" evidence="6">
    <location>
        <begin position="5"/>
        <end position="24"/>
    </location>
</feature>
<evidence type="ECO:0000259" key="7">
    <source>
        <dbReference type="Pfam" id="PF00482"/>
    </source>
</evidence>
<dbReference type="InterPro" id="IPR018076">
    <property type="entry name" value="T2SS_GspF_dom"/>
</dbReference>
<feature type="domain" description="Type II secretion system protein GspF" evidence="7">
    <location>
        <begin position="155"/>
        <end position="281"/>
    </location>
</feature>
<evidence type="ECO:0000313" key="9">
    <source>
        <dbReference type="Proteomes" id="UP000029629"/>
    </source>
</evidence>
<dbReference type="eggNOG" id="COG2064">
    <property type="taxonomic scope" value="Bacteria"/>
</dbReference>
<comment type="subcellular location">
    <subcellularLocation>
        <location evidence="1">Cell membrane</location>
        <topology evidence="1">Multi-pass membrane protein</topology>
    </subcellularLocation>
</comment>
<organism evidence="8 9">
    <name type="scientific">Oligella urethralis DNF00040</name>
    <dbReference type="NCBI Taxonomy" id="1401065"/>
    <lineage>
        <taxon>Bacteria</taxon>
        <taxon>Pseudomonadati</taxon>
        <taxon>Pseudomonadota</taxon>
        <taxon>Betaproteobacteria</taxon>
        <taxon>Burkholderiales</taxon>
        <taxon>Alcaligenaceae</taxon>
        <taxon>Oligella</taxon>
    </lineage>
</organism>
<dbReference type="Proteomes" id="UP000029629">
    <property type="component" value="Unassembled WGS sequence"/>
</dbReference>
<keyword evidence="2" id="KW-1003">Cell membrane</keyword>
<evidence type="ECO:0000256" key="4">
    <source>
        <dbReference type="ARBA" id="ARBA00022989"/>
    </source>
</evidence>
<dbReference type="EMBL" id="JRNI01000010">
    <property type="protein sequence ID" value="KGF31823.1"/>
    <property type="molecule type" value="Genomic_DNA"/>
</dbReference>
<keyword evidence="9" id="KW-1185">Reference proteome</keyword>
<reference evidence="8 9" key="1">
    <citation type="submission" date="2014-07" db="EMBL/GenBank/DDBJ databases">
        <authorList>
            <person name="McCorrison J."/>
            <person name="Sanka R."/>
            <person name="Torralba M."/>
            <person name="Gillis M."/>
            <person name="Haft D.H."/>
            <person name="Methe B."/>
            <person name="Sutton G."/>
            <person name="Nelson K.E."/>
        </authorList>
    </citation>
    <scope>NUCLEOTIDE SEQUENCE [LARGE SCALE GENOMIC DNA]</scope>
    <source>
        <strain evidence="8 9">DNF00040</strain>
    </source>
</reference>
<evidence type="ECO:0000256" key="5">
    <source>
        <dbReference type="ARBA" id="ARBA00023136"/>
    </source>
</evidence>
<feature type="transmembrane region" description="Helical" evidence="6">
    <location>
        <begin position="266"/>
        <end position="287"/>
    </location>
</feature>
<dbReference type="GO" id="GO:0005886">
    <property type="term" value="C:plasma membrane"/>
    <property type="evidence" value="ECO:0007669"/>
    <property type="project" value="UniProtKB-SubCell"/>
</dbReference>
<dbReference type="RefSeq" id="WP_018026061.1">
    <property type="nucleotide sequence ID" value="NZ_JRNI01000010.1"/>
</dbReference>
<comment type="caution">
    <text evidence="8">The sequence shown here is derived from an EMBL/GenBank/DDBJ whole genome shotgun (WGS) entry which is preliminary data.</text>
</comment>
<feature type="transmembrane region" description="Helical" evidence="6">
    <location>
        <begin position="113"/>
        <end position="132"/>
    </location>
</feature>
<accession>A0A095ZB27</accession>
<dbReference type="OrthoDB" id="9810662at2"/>
<proteinExistence type="predicted"/>
<protein>
    <recommendedName>
        <fullName evidence="7">Type II secretion system protein GspF domain-containing protein</fullName>
    </recommendedName>
</protein>
<evidence type="ECO:0000256" key="2">
    <source>
        <dbReference type="ARBA" id="ARBA00022475"/>
    </source>
</evidence>
<feature type="transmembrane region" description="Helical" evidence="6">
    <location>
        <begin position="44"/>
        <end position="63"/>
    </location>
</feature>
<gene>
    <name evidence="8" type="ORF">HMPREF2130_02100</name>
</gene>
<dbReference type="Pfam" id="PF00482">
    <property type="entry name" value="T2SSF"/>
    <property type="match status" value="1"/>
</dbReference>
<keyword evidence="5 6" id="KW-0472">Membrane</keyword>
<keyword evidence="4 6" id="KW-1133">Transmembrane helix</keyword>